<evidence type="ECO:0000313" key="4">
    <source>
        <dbReference type="Proteomes" id="UP000323522"/>
    </source>
</evidence>
<dbReference type="AlphaFoldDB" id="A0A5C1Q251"/>
<evidence type="ECO:0000259" key="1">
    <source>
        <dbReference type="PROSITE" id="PS50172"/>
    </source>
</evidence>
<reference evidence="2 5" key="2">
    <citation type="submission" date="2024-06" db="EMBL/GenBank/DDBJ databases">
        <title>Genomic Encyclopedia of Type Strains, Phase IV (KMG-IV): sequencing the most valuable type-strain genomes for metagenomic binning, comparative biology and taxonomic classification.</title>
        <authorList>
            <person name="Goeker M."/>
        </authorList>
    </citation>
    <scope>NUCLEOTIDE SEQUENCE [LARGE SCALE GENOMIC DNA]</scope>
    <source>
        <strain evidence="2 5">D-501</strain>
    </source>
</reference>
<protein>
    <submittedName>
        <fullName evidence="3">NAD-dependent DNA ligase</fullName>
    </submittedName>
</protein>
<dbReference type="RefSeq" id="WP_149503397.1">
    <property type="nucleotide sequence ID" value="NZ_JACCPY010000017.1"/>
</dbReference>
<feature type="domain" description="BRCT" evidence="1">
    <location>
        <begin position="118"/>
        <end position="208"/>
    </location>
</feature>
<evidence type="ECO:0000313" key="2">
    <source>
        <dbReference type="EMBL" id="MET3603213.1"/>
    </source>
</evidence>
<dbReference type="Proteomes" id="UP000323522">
    <property type="component" value="Chromosome"/>
</dbReference>
<dbReference type="KEGG" id="snn:EWH46_07710"/>
<keyword evidence="3" id="KW-0436">Ligase</keyword>
<reference evidence="3 4" key="1">
    <citation type="submission" date="2019-02" db="EMBL/GenBank/DDBJ databases">
        <title>Complete Genome Sequence and Methylome Analysis of Sphaerotilus natans subsp. sulfidivorans D-507.</title>
        <authorList>
            <person name="Fomenkov A."/>
            <person name="Gridneva E."/>
            <person name="Smolyakov D."/>
            <person name="Dubinina G."/>
            <person name="Vincze T."/>
            <person name="Grabovich M."/>
            <person name="Roberts R.J."/>
        </authorList>
    </citation>
    <scope>NUCLEOTIDE SEQUENCE [LARGE SCALE GENOMIC DNA]</scope>
    <source>
        <strain evidence="3 4">D-507</strain>
    </source>
</reference>
<dbReference type="InterPro" id="IPR036420">
    <property type="entry name" value="BRCT_dom_sf"/>
</dbReference>
<dbReference type="GO" id="GO:0016874">
    <property type="term" value="F:ligase activity"/>
    <property type="evidence" value="ECO:0007669"/>
    <property type="project" value="UniProtKB-KW"/>
</dbReference>
<proteinExistence type="predicted"/>
<gene>
    <name evidence="2" type="ORF">ABIC99_000997</name>
    <name evidence="3" type="ORF">EWH46_07710</name>
</gene>
<dbReference type="SUPFAM" id="SSF52113">
    <property type="entry name" value="BRCT domain"/>
    <property type="match status" value="1"/>
</dbReference>
<evidence type="ECO:0000313" key="5">
    <source>
        <dbReference type="Proteomes" id="UP001549111"/>
    </source>
</evidence>
<dbReference type="Pfam" id="PF00533">
    <property type="entry name" value="BRCT"/>
    <property type="match status" value="1"/>
</dbReference>
<dbReference type="CDD" id="cd17748">
    <property type="entry name" value="BRCT_DNA_ligase_like"/>
    <property type="match status" value="1"/>
</dbReference>
<dbReference type="Proteomes" id="UP001549111">
    <property type="component" value="Unassembled WGS sequence"/>
</dbReference>
<dbReference type="Gene3D" id="3.40.50.10190">
    <property type="entry name" value="BRCT domain"/>
    <property type="match status" value="1"/>
</dbReference>
<accession>A0A5C1Q251</accession>
<dbReference type="EMBL" id="JBEPLS010000003">
    <property type="protein sequence ID" value="MET3603213.1"/>
    <property type="molecule type" value="Genomic_DNA"/>
</dbReference>
<keyword evidence="5" id="KW-1185">Reference proteome</keyword>
<dbReference type="PROSITE" id="PS50172">
    <property type="entry name" value="BRCT"/>
    <property type="match status" value="1"/>
</dbReference>
<sequence>MSNLFVRQGVAFKNDLNRSLGALVGIAQGLVCDAHLNDSEITFLNSWLNENENISMSWPGDVVHARVKNVLADGVVSDDERKYLLETLQKLIGGTLEELQQTTHVSELMLDDVPSVNFSGHTFCLTGEFVFAPRSLCAEAIERRGGKVATAVSKKLNYLVVGGLGSPEWKHGSFGTKVEKAMALKRAGASLLVVHEDRWANSLSSNPA</sequence>
<dbReference type="EMBL" id="CP035708">
    <property type="protein sequence ID" value="QEN00674.1"/>
    <property type="molecule type" value="Genomic_DNA"/>
</dbReference>
<organism evidence="3 4">
    <name type="scientific">Sphaerotilus sulfidivorans</name>
    <dbReference type="NCBI Taxonomy" id="639200"/>
    <lineage>
        <taxon>Bacteria</taxon>
        <taxon>Pseudomonadati</taxon>
        <taxon>Pseudomonadota</taxon>
        <taxon>Betaproteobacteria</taxon>
        <taxon>Burkholderiales</taxon>
        <taxon>Sphaerotilaceae</taxon>
        <taxon>Sphaerotilus</taxon>
    </lineage>
</organism>
<dbReference type="OrthoDB" id="5451971at2"/>
<dbReference type="InterPro" id="IPR001357">
    <property type="entry name" value="BRCT_dom"/>
</dbReference>
<evidence type="ECO:0000313" key="3">
    <source>
        <dbReference type="EMBL" id="QEN00674.1"/>
    </source>
</evidence>
<name>A0A5C1Q251_9BURK</name>